<feature type="compositionally biased region" description="Basic residues" evidence="1">
    <location>
        <begin position="154"/>
        <end position="164"/>
    </location>
</feature>
<name>A0A367XQN5_9ASCO</name>
<dbReference type="OrthoDB" id="5370852at2759"/>
<dbReference type="GO" id="GO:0034398">
    <property type="term" value="P:telomere tethering at nuclear periphery"/>
    <property type="evidence" value="ECO:0007669"/>
    <property type="project" value="TreeGrafter"/>
</dbReference>
<dbReference type="PANTHER" id="PTHR28284:SF1">
    <property type="entry name" value="NUCLEOPORIN NUP60"/>
    <property type="match status" value="1"/>
</dbReference>
<dbReference type="GO" id="GO:0017056">
    <property type="term" value="F:structural constituent of nuclear pore"/>
    <property type="evidence" value="ECO:0007669"/>
    <property type="project" value="InterPro"/>
</dbReference>
<keyword evidence="3" id="KW-1185">Reference proteome</keyword>
<proteinExistence type="predicted"/>
<evidence type="ECO:0000313" key="2">
    <source>
        <dbReference type="EMBL" id="RCK55709.1"/>
    </source>
</evidence>
<evidence type="ECO:0000256" key="1">
    <source>
        <dbReference type="SAM" id="MobiDB-lite"/>
    </source>
</evidence>
<feature type="non-terminal residue" evidence="2">
    <location>
        <position position="285"/>
    </location>
</feature>
<dbReference type="GO" id="GO:0006607">
    <property type="term" value="P:NLS-bearing protein import into nucleus"/>
    <property type="evidence" value="ECO:0007669"/>
    <property type="project" value="TreeGrafter"/>
</dbReference>
<comment type="caution">
    <text evidence="2">The sequence shown here is derived from an EMBL/GenBank/DDBJ whole genome shotgun (WGS) entry which is preliminary data.</text>
</comment>
<dbReference type="GO" id="GO:0031990">
    <property type="term" value="P:mRNA export from nucleus in response to heat stress"/>
    <property type="evidence" value="ECO:0007669"/>
    <property type="project" value="TreeGrafter"/>
</dbReference>
<dbReference type="EMBL" id="QLNQ01000029">
    <property type="protein sequence ID" value="RCK55709.1"/>
    <property type="molecule type" value="Genomic_DNA"/>
</dbReference>
<gene>
    <name evidence="2" type="ORF">Cantr_05703</name>
</gene>
<dbReference type="InterPro" id="IPR034432">
    <property type="entry name" value="Nup60"/>
</dbReference>
<dbReference type="GO" id="GO:0016973">
    <property type="term" value="P:poly(A)+ mRNA export from nucleus"/>
    <property type="evidence" value="ECO:0007669"/>
    <property type="project" value="TreeGrafter"/>
</dbReference>
<protein>
    <submittedName>
        <fullName evidence="2">Uncharacterized protein</fullName>
    </submittedName>
</protein>
<dbReference type="GO" id="GO:0008298">
    <property type="term" value="P:intracellular mRNA localization"/>
    <property type="evidence" value="ECO:0007669"/>
    <property type="project" value="TreeGrafter"/>
</dbReference>
<evidence type="ECO:0000313" key="3">
    <source>
        <dbReference type="Proteomes" id="UP000253472"/>
    </source>
</evidence>
<organism evidence="2 3">
    <name type="scientific">Candida viswanathii</name>
    <dbReference type="NCBI Taxonomy" id="5486"/>
    <lineage>
        <taxon>Eukaryota</taxon>
        <taxon>Fungi</taxon>
        <taxon>Dikarya</taxon>
        <taxon>Ascomycota</taxon>
        <taxon>Saccharomycotina</taxon>
        <taxon>Pichiomycetes</taxon>
        <taxon>Debaryomycetaceae</taxon>
        <taxon>Candida/Lodderomyces clade</taxon>
        <taxon>Candida</taxon>
    </lineage>
</organism>
<dbReference type="STRING" id="5486.A0A367XQN5"/>
<sequence length="285" mass="30912">MLDHDTTANEVLSNFFKRKGDKPLNEIEYEGVMALISKSRSGTPIRKRVISESVLGEPQKKKLKSDGVADLLHDTSNISFNTSEYKPNYLTIHNDTFDRSHHNQSYNNTTSMIPSIKRVTNSPACPHHTPPGSGHPNGDEQKGGFKFVNPYSRNGRRVLSRSKKAPSVNTTAETKPRKSISITANDIEKTISYNKSESLPEKPKDSSSAAKPLNKEEHVKANGTAPAPAPTPAPVAKPVAENNLTEPPAFGAAKAPTAPTFSFKPSSNGSLFSAKPPTQDTTNNP</sequence>
<dbReference type="Proteomes" id="UP000253472">
    <property type="component" value="Unassembled WGS sequence"/>
</dbReference>
<feature type="compositionally biased region" description="Polar residues" evidence="1">
    <location>
        <begin position="259"/>
        <end position="285"/>
    </location>
</feature>
<accession>A0A367XQN5</accession>
<reference evidence="2 3" key="1">
    <citation type="submission" date="2018-06" db="EMBL/GenBank/DDBJ databases">
        <title>Whole genome sequencing of Candida tropicalis (genome annotated by CSBL at Korea University).</title>
        <authorList>
            <person name="Ahn J."/>
        </authorList>
    </citation>
    <scope>NUCLEOTIDE SEQUENCE [LARGE SCALE GENOMIC DNA]</scope>
    <source>
        <strain evidence="2 3">ATCC 20962</strain>
    </source>
</reference>
<dbReference type="PANTHER" id="PTHR28284">
    <property type="entry name" value="NUCLEOPORIN NUP60"/>
    <property type="match status" value="1"/>
</dbReference>
<feature type="region of interest" description="Disordered" evidence="1">
    <location>
        <begin position="118"/>
        <end position="285"/>
    </location>
</feature>
<dbReference type="GO" id="GO:0044615">
    <property type="term" value="C:nuclear pore nuclear basket"/>
    <property type="evidence" value="ECO:0007669"/>
    <property type="project" value="InterPro"/>
</dbReference>
<dbReference type="AlphaFoldDB" id="A0A367XQN5"/>